<keyword evidence="3" id="KW-0809">Transit peptide</keyword>
<evidence type="ECO:0000313" key="5">
    <source>
        <dbReference type="Proteomes" id="UP000283530"/>
    </source>
</evidence>
<dbReference type="InterPro" id="IPR003690">
    <property type="entry name" value="MTERF"/>
</dbReference>
<dbReference type="GO" id="GO:0003676">
    <property type="term" value="F:nucleic acid binding"/>
    <property type="evidence" value="ECO:0007669"/>
    <property type="project" value="InterPro"/>
</dbReference>
<dbReference type="InterPro" id="IPR038538">
    <property type="entry name" value="MTERF_sf"/>
</dbReference>
<dbReference type="PANTHER" id="PTHR13068:SF236">
    <property type="entry name" value="OS02G0749800 PROTEIN"/>
    <property type="match status" value="1"/>
</dbReference>
<dbReference type="AlphaFoldDB" id="A0A443NIQ6"/>
<keyword evidence="2" id="KW-0804">Transcription</keyword>
<proteinExistence type="inferred from homology"/>
<gene>
    <name evidence="4" type="ORF">CKAN_00695100</name>
</gene>
<comment type="similarity">
    <text evidence="1">Belongs to the mTERF family.</text>
</comment>
<dbReference type="OrthoDB" id="637682at2759"/>
<keyword evidence="5" id="KW-1185">Reference proteome</keyword>
<dbReference type="Gene3D" id="1.25.70.10">
    <property type="entry name" value="Transcription termination factor 3, mitochondrial"/>
    <property type="match status" value="1"/>
</dbReference>
<keyword evidence="2" id="KW-0806">Transcription termination</keyword>
<dbReference type="PANTHER" id="PTHR13068">
    <property type="entry name" value="CGI-12 PROTEIN-RELATED"/>
    <property type="match status" value="1"/>
</dbReference>
<reference evidence="4 5" key="1">
    <citation type="journal article" date="2019" name="Nat. Plants">
        <title>Stout camphor tree genome fills gaps in understanding of flowering plant genome evolution.</title>
        <authorList>
            <person name="Chaw S.M."/>
            <person name="Liu Y.C."/>
            <person name="Wu Y.W."/>
            <person name="Wang H.Y."/>
            <person name="Lin C.I."/>
            <person name="Wu C.S."/>
            <person name="Ke H.M."/>
            <person name="Chang L.Y."/>
            <person name="Hsu C.Y."/>
            <person name="Yang H.T."/>
            <person name="Sudianto E."/>
            <person name="Hsu M.H."/>
            <person name="Wu K.P."/>
            <person name="Wang L.N."/>
            <person name="Leebens-Mack J.H."/>
            <person name="Tsai I.J."/>
        </authorList>
    </citation>
    <scope>NUCLEOTIDE SEQUENCE [LARGE SCALE GENOMIC DNA]</scope>
    <source>
        <strain evidence="5">cv. Chaw 1501</strain>
        <tissue evidence="4">Young leaves</tissue>
    </source>
</reference>
<dbReference type="GO" id="GO:0006353">
    <property type="term" value="P:DNA-templated transcription termination"/>
    <property type="evidence" value="ECO:0007669"/>
    <property type="project" value="UniProtKB-KW"/>
</dbReference>
<evidence type="ECO:0000256" key="2">
    <source>
        <dbReference type="ARBA" id="ARBA00022472"/>
    </source>
</evidence>
<organism evidence="4 5">
    <name type="scientific">Cinnamomum micranthum f. kanehirae</name>
    <dbReference type="NCBI Taxonomy" id="337451"/>
    <lineage>
        <taxon>Eukaryota</taxon>
        <taxon>Viridiplantae</taxon>
        <taxon>Streptophyta</taxon>
        <taxon>Embryophyta</taxon>
        <taxon>Tracheophyta</taxon>
        <taxon>Spermatophyta</taxon>
        <taxon>Magnoliopsida</taxon>
        <taxon>Magnoliidae</taxon>
        <taxon>Laurales</taxon>
        <taxon>Lauraceae</taxon>
        <taxon>Cinnamomum</taxon>
    </lineage>
</organism>
<evidence type="ECO:0000256" key="3">
    <source>
        <dbReference type="ARBA" id="ARBA00022946"/>
    </source>
</evidence>
<comment type="caution">
    <text evidence="4">The sequence shown here is derived from an EMBL/GenBank/DDBJ whole genome shotgun (WGS) entry which is preliminary data.</text>
</comment>
<evidence type="ECO:0000313" key="4">
    <source>
        <dbReference type="EMBL" id="RWR78420.1"/>
    </source>
</evidence>
<accession>A0A443NIQ6</accession>
<dbReference type="EMBL" id="QPKB01000003">
    <property type="protein sequence ID" value="RWR78420.1"/>
    <property type="molecule type" value="Genomic_DNA"/>
</dbReference>
<keyword evidence="2" id="KW-0805">Transcription regulation</keyword>
<dbReference type="Proteomes" id="UP000283530">
    <property type="component" value="Unassembled WGS sequence"/>
</dbReference>
<dbReference type="FunFam" id="1.25.70.10:FF:000001">
    <property type="entry name" value="Mitochondrial transcription termination factor-like"/>
    <property type="match status" value="1"/>
</dbReference>
<sequence length="381" mass="43960">MRFCVSNHHLFLLKSNFRYPTIYIYSAKTLLPFSTATSTAQTHFMVDYLIQKCGLSREKANSASKTLTHIKSPENPDSVLDFLKQSGFNDTHIRDLISKQPRLLNVKVENTLKPKFLFFQELGLYGTPFAEITSRYPHFLRYSIENHLQPTITYLRSFFHTNDRIVTAIKRWAKVLSYDLQKRIMPGIEVLRECGIPDHKISSLILRNPIFLTHGPQWIETLVTRVEKFGIERGSGMFVYAVLAMGKMSETTMKAKLELLKSFGWSEQDILMAFQKEPRFMNSSETKVRAVMRLLVGEMGFKPCEIASRPKVLLSSLEKMLLPRHEVLKILKSRGLVKEEKSLLSVVNVSGEIFLKNYVIRYLDRAPELREAYMVPLGISR</sequence>
<protein>
    <submittedName>
        <fullName evidence="4">Mitochodrial transcription termination factor-related</fullName>
    </submittedName>
</protein>
<name>A0A443NIQ6_9MAGN</name>
<dbReference type="Pfam" id="PF02536">
    <property type="entry name" value="mTERF"/>
    <property type="match status" value="1"/>
</dbReference>
<dbReference type="SMART" id="SM00733">
    <property type="entry name" value="Mterf"/>
    <property type="match status" value="8"/>
</dbReference>
<evidence type="ECO:0000256" key="1">
    <source>
        <dbReference type="ARBA" id="ARBA00007692"/>
    </source>
</evidence>